<dbReference type="KEGG" id="tml:GSTUM_00008318001"/>
<dbReference type="Proteomes" id="UP000006911">
    <property type="component" value="Unassembled WGS sequence"/>
</dbReference>
<gene>
    <name evidence="1" type="ORF">GSTUM_00008318001</name>
</gene>
<dbReference type="InParanoid" id="D5GI75"/>
<dbReference type="AlphaFoldDB" id="D5GI75"/>
<protein>
    <submittedName>
        <fullName evidence="1">(Perigord truffle) hypothetical protein</fullName>
    </submittedName>
</protein>
<evidence type="ECO:0000313" key="2">
    <source>
        <dbReference type="Proteomes" id="UP000006911"/>
    </source>
</evidence>
<accession>D5GI75</accession>
<dbReference type="RefSeq" id="XP_002840027.1">
    <property type="nucleotide sequence ID" value="XM_002839981.1"/>
</dbReference>
<evidence type="ECO:0000313" key="1">
    <source>
        <dbReference type="EMBL" id="CAZ84218.1"/>
    </source>
</evidence>
<keyword evidence="2" id="KW-1185">Reference proteome</keyword>
<reference evidence="1 2" key="1">
    <citation type="journal article" date="2010" name="Nature">
        <title>Perigord black truffle genome uncovers evolutionary origins and mechanisms of symbiosis.</title>
        <authorList>
            <person name="Martin F."/>
            <person name="Kohler A."/>
            <person name="Murat C."/>
            <person name="Balestrini R."/>
            <person name="Coutinho P.M."/>
            <person name="Jaillon O."/>
            <person name="Montanini B."/>
            <person name="Morin E."/>
            <person name="Noel B."/>
            <person name="Percudani R."/>
            <person name="Porcel B."/>
            <person name="Rubini A."/>
            <person name="Amicucci A."/>
            <person name="Amselem J."/>
            <person name="Anthouard V."/>
            <person name="Arcioni S."/>
            <person name="Artiguenave F."/>
            <person name="Aury J.M."/>
            <person name="Ballario P."/>
            <person name="Bolchi A."/>
            <person name="Brenna A."/>
            <person name="Brun A."/>
            <person name="Buee M."/>
            <person name="Cantarel B."/>
            <person name="Chevalier G."/>
            <person name="Couloux A."/>
            <person name="Da Silva C."/>
            <person name="Denoeud F."/>
            <person name="Duplessis S."/>
            <person name="Ghignone S."/>
            <person name="Hilselberger B."/>
            <person name="Iotti M."/>
            <person name="Marcais B."/>
            <person name="Mello A."/>
            <person name="Miranda M."/>
            <person name="Pacioni G."/>
            <person name="Quesneville H."/>
            <person name="Riccioni C."/>
            <person name="Ruotolo R."/>
            <person name="Splivallo R."/>
            <person name="Stocchi V."/>
            <person name="Tisserant E."/>
            <person name="Viscomi A.R."/>
            <person name="Zambonelli A."/>
            <person name="Zampieri E."/>
            <person name="Henrissat B."/>
            <person name="Lebrun M.H."/>
            <person name="Paolocci F."/>
            <person name="Bonfante P."/>
            <person name="Ottonello S."/>
            <person name="Wincker P."/>
        </authorList>
    </citation>
    <scope>NUCLEOTIDE SEQUENCE [LARGE SCALE GENOMIC DNA]</scope>
    <source>
        <strain evidence="1 2">Mel28</strain>
    </source>
</reference>
<proteinExistence type="predicted"/>
<dbReference type="EMBL" id="FN430324">
    <property type="protein sequence ID" value="CAZ84218.1"/>
    <property type="molecule type" value="Genomic_DNA"/>
</dbReference>
<dbReference type="HOGENOM" id="CLU_2924399_0_0_1"/>
<name>D5GI75_TUBMM</name>
<organism evidence="1 2">
    <name type="scientific">Tuber melanosporum (strain Mel28)</name>
    <name type="common">Perigord black truffle</name>
    <dbReference type="NCBI Taxonomy" id="656061"/>
    <lineage>
        <taxon>Eukaryota</taxon>
        <taxon>Fungi</taxon>
        <taxon>Dikarya</taxon>
        <taxon>Ascomycota</taxon>
        <taxon>Pezizomycotina</taxon>
        <taxon>Pezizomycetes</taxon>
        <taxon>Pezizales</taxon>
        <taxon>Tuberaceae</taxon>
        <taxon>Tuber</taxon>
    </lineage>
</organism>
<dbReference type="GeneID" id="9182357"/>
<sequence>MPVTDPSCSSPVGSMTPLKTLPSAYFLPNHFKTPLAFPSFSFFSTSTSFTSSTFSLSSFAR</sequence>